<evidence type="ECO:0000256" key="2">
    <source>
        <dbReference type="ARBA" id="ARBA00022490"/>
    </source>
</evidence>
<evidence type="ECO:0000256" key="3">
    <source>
        <dbReference type="ARBA" id="ARBA00022614"/>
    </source>
</evidence>
<sequence>MYQLICLSQENTIIKRYVSNHMSQPRKYNHHKVCIKSSVSAKKIQSSKDDTMDLKLPRILVLNRYKIRNAGNEERLAELCKCVTELDLAENALDNWKEILKIAGQLPSLEFFNLSSNPLHLATPLATPLATTSSLVNMENIQRLVLNNTKLHWESIHSLLTVMQRLKELHLSLNEFSSVSSGDCTHTNLKLLQFNNNQVKEWEDVKKLGAMFPGLETLILMANPITRLGARPGEAFPNLKVVCLSETLVESWDELDKLNEFPSLKEALVKGIPLLCVTGKGDKAEKQIRQLAVARLGKLESLNRSVITEPEREQAERLFIRQFRHSDVRPTRYDELIAKHGHIQELAKVDLTPRTTFNCKITYDDTSYDIIVNVKDNVKQLNKQIRAIVGLPTNKFRTYFISTDPTHLNNNEWLRYPNRFLHNYKIGDGDTFDIGPA</sequence>
<evidence type="ECO:0000313" key="5">
    <source>
        <dbReference type="EnsemblMetazoa" id="XP_030834339"/>
    </source>
</evidence>
<dbReference type="RefSeq" id="XP_030834339.1">
    <property type="nucleotide sequence ID" value="XM_030978479.1"/>
</dbReference>
<keyword evidence="6" id="KW-1185">Reference proteome</keyword>
<dbReference type="SUPFAM" id="SSF54236">
    <property type="entry name" value="Ubiquitin-like"/>
    <property type="match status" value="1"/>
</dbReference>
<evidence type="ECO:0008006" key="7">
    <source>
        <dbReference type="Google" id="ProtNLM"/>
    </source>
</evidence>
<evidence type="ECO:0000256" key="4">
    <source>
        <dbReference type="ARBA" id="ARBA00022737"/>
    </source>
</evidence>
<accession>A0A7M7NC02</accession>
<keyword evidence="3" id="KW-0433">Leucine-rich repeat</keyword>
<dbReference type="PANTHER" id="PTHR46545">
    <property type="entry name" value="LEUCINE-RICH REPEAT-CONTAINING PROTEIN 51"/>
    <property type="match status" value="1"/>
</dbReference>
<reference evidence="6" key="1">
    <citation type="submission" date="2015-02" db="EMBL/GenBank/DDBJ databases">
        <title>Genome sequencing for Strongylocentrotus purpuratus.</title>
        <authorList>
            <person name="Murali S."/>
            <person name="Liu Y."/>
            <person name="Vee V."/>
            <person name="English A."/>
            <person name="Wang M."/>
            <person name="Skinner E."/>
            <person name="Han Y."/>
            <person name="Muzny D.M."/>
            <person name="Worley K.C."/>
            <person name="Gibbs R.A."/>
        </authorList>
    </citation>
    <scope>NUCLEOTIDE SEQUENCE</scope>
</reference>
<dbReference type="PANTHER" id="PTHR46545:SF1">
    <property type="entry name" value="LEUCINE-RICH REPEAT-CONTAINING PROTEIN 51"/>
    <property type="match status" value="1"/>
</dbReference>
<evidence type="ECO:0000256" key="1">
    <source>
        <dbReference type="ARBA" id="ARBA00004496"/>
    </source>
</evidence>
<reference evidence="5" key="2">
    <citation type="submission" date="2021-01" db="UniProtKB">
        <authorList>
            <consortium name="EnsemblMetazoa"/>
        </authorList>
    </citation>
    <scope>IDENTIFICATION</scope>
</reference>
<dbReference type="FunCoup" id="A0A7M7NC02">
    <property type="interactions" value="40"/>
</dbReference>
<proteinExistence type="predicted"/>
<organism evidence="5 6">
    <name type="scientific">Strongylocentrotus purpuratus</name>
    <name type="common">Purple sea urchin</name>
    <dbReference type="NCBI Taxonomy" id="7668"/>
    <lineage>
        <taxon>Eukaryota</taxon>
        <taxon>Metazoa</taxon>
        <taxon>Echinodermata</taxon>
        <taxon>Eleutherozoa</taxon>
        <taxon>Echinozoa</taxon>
        <taxon>Echinoidea</taxon>
        <taxon>Euechinoidea</taxon>
        <taxon>Echinacea</taxon>
        <taxon>Camarodonta</taxon>
        <taxon>Echinidea</taxon>
        <taxon>Strongylocentrotidae</taxon>
        <taxon>Strongylocentrotus</taxon>
    </lineage>
</organism>
<protein>
    <recommendedName>
        <fullName evidence="7">Tubulin-specific chaperone cofactor E-like protein</fullName>
    </recommendedName>
</protein>
<dbReference type="AlphaFoldDB" id="A0A7M7NC02"/>
<dbReference type="KEGG" id="spu:100890149"/>
<name>A0A7M7NC02_STRPU</name>
<dbReference type="InParanoid" id="A0A7M7NC02"/>
<dbReference type="SUPFAM" id="SSF52058">
    <property type="entry name" value="L domain-like"/>
    <property type="match status" value="1"/>
</dbReference>
<keyword evidence="2" id="KW-0963">Cytoplasm</keyword>
<dbReference type="InterPro" id="IPR029071">
    <property type="entry name" value="Ubiquitin-like_domsf"/>
</dbReference>
<dbReference type="OrthoDB" id="5855206at2759"/>
<comment type="subcellular location">
    <subcellularLocation>
        <location evidence="1">Cytoplasm</location>
    </subcellularLocation>
</comment>
<dbReference type="EnsemblMetazoa" id="XM_030978479">
    <property type="protein sequence ID" value="XP_030834339"/>
    <property type="gene ID" value="LOC100890149"/>
</dbReference>
<dbReference type="Proteomes" id="UP000007110">
    <property type="component" value="Unassembled WGS sequence"/>
</dbReference>
<evidence type="ECO:0000313" key="6">
    <source>
        <dbReference type="Proteomes" id="UP000007110"/>
    </source>
</evidence>
<keyword evidence="4" id="KW-0677">Repeat</keyword>
<dbReference type="InterPro" id="IPR032675">
    <property type="entry name" value="LRR_dom_sf"/>
</dbReference>
<dbReference type="GO" id="GO:0005737">
    <property type="term" value="C:cytoplasm"/>
    <property type="evidence" value="ECO:0007669"/>
    <property type="project" value="UniProtKB-SubCell"/>
</dbReference>
<dbReference type="GeneID" id="100890149"/>
<dbReference type="FunFam" id="3.80.10.10:FF:001794">
    <property type="entry name" value="Rasgrp4 protein"/>
    <property type="match status" value="1"/>
</dbReference>
<dbReference type="Gene3D" id="3.80.10.10">
    <property type="entry name" value="Ribonuclease Inhibitor"/>
    <property type="match status" value="3"/>
</dbReference>